<feature type="domain" description="Nitroreductase" evidence="5">
    <location>
        <begin position="39"/>
        <end position="203"/>
    </location>
</feature>
<dbReference type="RefSeq" id="WP_183652244.1">
    <property type="nucleotide sequence ID" value="NZ_JACHWU010000002.1"/>
</dbReference>
<gene>
    <name evidence="6" type="ORF">FHS23_002078</name>
</gene>
<dbReference type="InterPro" id="IPR000415">
    <property type="entry name" value="Nitroreductase-like"/>
</dbReference>
<evidence type="ECO:0000313" key="7">
    <source>
        <dbReference type="Proteomes" id="UP000550714"/>
    </source>
</evidence>
<reference evidence="6 7" key="1">
    <citation type="submission" date="2020-08" db="EMBL/GenBank/DDBJ databases">
        <title>Genomic Encyclopedia of Type Strains, Phase III (KMG-III): the genomes of soil and plant-associated and newly described type strains.</title>
        <authorList>
            <person name="Whitman W."/>
        </authorList>
    </citation>
    <scope>NUCLEOTIDE SEQUENCE [LARGE SCALE GENOMIC DNA]</scope>
    <source>
        <strain evidence="6 7">CECT 8577</strain>
    </source>
</reference>
<evidence type="ECO:0000256" key="3">
    <source>
        <dbReference type="ARBA" id="ARBA00023002"/>
    </source>
</evidence>
<feature type="compositionally biased region" description="Basic and acidic residues" evidence="4">
    <location>
        <begin position="12"/>
        <end position="27"/>
    </location>
</feature>
<evidence type="ECO:0000313" key="6">
    <source>
        <dbReference type="EMBL" id="MBB3051055.1"/>
    </source>
</evidence>
<dbReference type="PANTHER" id="PTHR23026:SF90">
    <property type="entry name" value="IODOTYROSINE DEIODINASE 1"/>
    <property type="match status" value="1"/>
</dbReference>
<protein>
    <submittedName>
        <fullName evidence="6">Nitroreductase</fullName>
    </submittedName>
</protein>
<proteinExistence type="predicted"/>
<keyword evidence="2" id="KW-0288">FMN</keyword>
<dbReference type="InterPro" id="IPR050627">
    <property type="entry name" value="Nitroreductase/BluB"/>
</dbReference>
<comment type="caution">
    <text evidence="6">The sequence shown here is derived from an EMBL/GenBank/DDBJ whole genome shotgun (WGS) entry which is preliminary data.</text>
</comment>
<evidence type="ECO:0000256" key="1">
    <source>
        <dbReference type="ARBA" id="ARBA00022630"/>
    </source>
</evidence>
<dbReference type="GO" id="GO:0016491">
    <property type="term" value="F:oxidoreductase activity"/>
    <property type="evidence" value="ECO:0007669"/>
    <property type="project" value="UniProtKB-KW"/>
</dbReference>
<dbReference type="PANTHER" id="PTHR23026">
    <property type="entry name" value="NADPH NITROREDUCTASE"/>
    <property type="match status" value="1"/>
</dbReference>
<evidence type="ECO:0000256" key="2">
    <source>
        <dbReference type="ARBA" id="ARBA00022643"/>
    </source>
</evidence>
<name>A0A839S0F1_9PSEU</name>
<dbReference type="Gene3D" id="3.40.109.10">
    <property type="entry name" value="NADH Oxidase"/>
    <property type="match status" value="1"/>
</dbReference>
<feature type="region of interest" description="Disordered" evidence="4">
    <location>
        <begin position="1"/>
        <end position="27"/>
    </location>
</feature>
<feature type="compositionally biased region" description="Low complexity" evidence="4">
    <location>
        <begin position="1"/>
        <end position="11"/>
    </location>
</feature>
<sequence length="232" mass="25570">MTDGATAATRTGDTRTADEERPGEEPRALDVLYSTPARRYLSPEPIPDEVLWEILDAAVRGPSGGNRQDWGWVVVTDPEVKRRIAPWYRANWERAYGHRRAEFLAGTAEGLSPAGFRGAEHLAHHLEEAPVWVFPVLRGAAAATDPRTGASIYGAVQNLCLAARVHGIGTSLTTLYAGHEDELRTLLGLPEDALTMALIPMGYPERGRWARPKRAPVEEVVHWGAWGVHSRR</sequence>
<dbReference type="Proteomes" id="UP000550714">
    <property type="component" value="Unassembled WGS sequence"/>
</dbReference>
<dbReference type="InterPro" id="IPR029479">
    <property type="entry name" value="Nitroreductase"/>
</dbReference>
<dbReference type="Pfam" id="PF00881">
    <property type="entry name" value="Nitroreductase"/>
    <property type="match status" value="1"/>
</dbReference>
<keyword evidence="7" id="KW-1185">Reference proteome</keyword>
<dbReference type="EMBL" id="JACHWU010000002">
    <property type="protein sequence ID" value="MBB3051055.1"/>
    <property type="molecule type" value="Genomic_DNA"/>
</dbReference>
<keyword evidence="1" id="KW-0285">Flavoprotein</keyword>
<accession>A0A839S0F1</accession>
<evidence type="ECO:0000259" key="5">
    <source>
        <dbReference type="Pfam" id="PF00881"/>
    </source>
</evidence>
<dbReference type="AlphaFoldDB" id="A0A839S0F1"/>
<keyword evidence="3" id="KW-0560">Oxidoreductase</keyword>
<organism evidence="6 7">
    <name type="scientific">Prauserella isguenensis</name>
    <dbReference type="NCBI Taxonomy" id="1470180"/>
    <lineage>
        <taxon>Bacteria</taxon>
        <taxon>Bacillati</taxon>
        <taxon>Actinomycetota</taxon>
        <taxon>Actinomycetes</taxon>
        <taxon>Pseudonocardiales</taxon>
        <taxon>Pseudonocardiaceae</taxon>
        <taxon>Prauserella</taxon>
    </lineage>
</organism>
<dbReference type="SUPFAM" id="SSF55469">
    <property type="entry name" value="FMN-dependent nitroreductase-like"/>
    <property type="match status" value="1"/>
</dbReference>
<evidence type="ECO:0000256" key="4">
    <source>
        <dbReference type="SAM" id="MobiDB-lite"/>
    </source>
</evidence>